<comment type="similarity">
    <text evidence="1">Belongs to the esterase D family.</text>
</comment>
<accession>A0A1D7QB16</accession>
<name>A0A1D7QB16_9SPHI</name>
<dbReference type="Proteomes" id="UP000094313">
    <property type="component" value="Chromosome"/>
</dbReference>
<dbReference type="Gene3D" id="3.40.50.1820">
    <property type="entry name" value="alpha/beta hydrolase"/>
    <property type="match status" value="1"/>
</dbReference>
<dbReference type="RefSeq" id="WP_069377535.1">
    <property type="nucleotide sequence ID" value="NZ_CP017141.1"/>
</dbReference>
<dbReference type="AlphaFoldDB" id="A0A1D7QB16"/>
<dbReference type="PANTHER" id="PTHR40841">
    <property type="entry name" value="SIDEROPHORE TRIACETYLFUSARININE C ESTERASE"/>
    <property type="match status" value="1"/>
</dbReference>
<sequence>MKQLLLFFFSFIFFGNQVNGQSSSHSEKVISKAFTLGKTDEIRSAVLSETRILNIYLPQGYSADSATTYPVIYLLDGSANEDFIHVSGLVQFFNLTEMMPKSIVVGIANVDRKRDFTFPTTVAKDKEDFPTTGKSANFIKFLSKEAQPYIEKNYKTNASKTLIGQSLGGLLATEILFKEPGLFNNYLIISPSLWWDNESLLTQSSGLSKSFPGKKVKVYVAVGKEGKIMEEDAKKLSEVLKDLNHAQLKVDFAFFPEATHADVLHMALYKGFQLLNQKN</sequence>
<dbReference type="GO" id="GO:0016788">
    <property type="term" value="F:hydrolase activity, acting on ester bonds"/>
    <property type="evidence" value="ECO:0007669"/>
    <property type="project" value="TreeGrafter"/>
</dbReference>
<reference evidence="3 4" key="1">
    <citation type="submission" date="2016-08" db="EMBL/GenBank/DDBJ databases">
        <authorList>
            <person name="Seilhamer J.J."/>
        </authorList>
    </citation>
    <scope>NUCLEOTIDE SEQUENCE [LARGE SCALE GENOMIC DNA]</scope>
    <source>
        <strain evidence="3 4">DX4</strain>
    </source>
</reference>
<dbReference type="EMBL" id="CP017141">
    <property type="protein sequence ID" value="AOM75837.1"/>
    <property type="molecule type" value="Genomic_DNA"/>
</dbReference>
<evidence type="ECO:0000256" key="1">
    <source>
        <dbReference type="ARBA" id="ARBA00005622"/>
    </source>
</evidence>
<dbReference type="OrthoDB" id="9784036at2"/>
<proteinExistence type="inferred from homology"/>
<evidence type="ECO:0000313" key="3">
    <source>
        <dbReference type="EMBL" id="AOM75837.1"/>
    </source>
</evidence>
<dbReference type="Pfam" id="PF00756">
    <property type="entry name" value="Esterase"/>
    <property type="match status" value="1"/>
</dbReference>
<dbReference type="InterPro" id="IPR000801">
    <property type="entry name" value="Esterase-like"/>
</dbReference>
<organism evidence="3 4">
    <name type="scientific">Pedobacter steynii</name>
    <dbReference type="NCBI Taxonomy" id="430522"/>
    <lineage>
        <taxon>Bacteria</taxon>
        <taxon>Pseudomonadati</taxon>
        <taxon>Bacteroidota</taxon>
        <taxon>Sphingobacteriia</taxon>
        <taxon>Sphingobacteriales</taxon>
        <taxon>Sphingobacteriaceae</taxon>
        <taxon>Pedobacter</taxon>
    </lineage>
</organism>
<dbReference type="InterPro" id="IPR052558">
    <property type="entry name" value="Siderophore_Hydrolase_D"/>
</dbReference>
<dbReference type="KEGG" id="psty:BFS30_00810"/>
<dbReference type="SUPFAM" id="SSF53474">
    <property type="entry name" value="alpha/beta-Hydrolases"/>
    <property type="match status" value="1"/>
</dbReference>
<dbReference type="PANTHER" id="PTHR40841:SF2">
    <property type="entry name" value="SIDEROPHORE-DEGRADING ESTERASE (EUROFUNG)"/>
    <property type="match status" value="1"/>
</dbReference>
<keyword evidence="2" id="KW-0378">Hydrolase</keyword>
<evidence type="ECO:0000313" key="4">
    <source>
        <dbReference type="Proteomes" id="UP000094313"/>
    </source>
</evidence>
<gene>
    <name evidence="3" type="ORF">BFS30_00810</name>
</gene>
<protein>
    <submittedName>
        <fullName evidence="3">Esterase</fullName>
    </submittedName>
</protein>
<dbReference type="InterPro" id="IPR029058">
    <property type="entry name" value="AB_hydrolase_fold"/>
</dbReference>
<keyword evidence="4" id="KW-1185">Reference proteome</keyword>
<evidence type="ECO:0000256" key="2">
    <source>
        <dbReference type="ARBA" id="ARBA00022801"/>
    </source>
</evidence>